<comment type="caution">
    <text evidence="2">The sequence shown here is derived from an EMBL/GenBank/DDBJ whole genome shotgun (WGS) entry which is preliminary data.</text>
</comment>
<keyword evidence="3" id="KW-1185">Reference proteome</keyword>
<dbReference type="Proteomes" id="UP000735302">
    <property type="component" value="Unassembled WGS sequence"/>
</dbReference>
<organism evidence="2 3">
    <name type="scientific">Plakobranchus ocellatus</name>
    <dbReference type="NCBI Taxonomy" id="259542"/>
    <lineage>
        <taxon>Eukaryota</taxon>
        <taxon>Metazoa</taxon>
        <taxon>Spiralia</taxon>
        <taxon>Lophotrochozoa</taxon>
        <taxon>Mollusca</taxon>
        <taxon>Gastropoda</taxon>
        <taxon>Heterobranchia</taxon>
        <taxon>Euthyneura</taxon>
        <taxon>Panpulmonata</taxon>
        <taxon>Sacoglossa</taxon>
        <taxon>Placobranchoidea</taxon>
        <taxon>Plakobranchidae</taxon>
        <taxon>Plakobranchus</taxon>
    </lineage>
</organism>
<name>A0AAV4BPX3_9GAST</name>
<sequence>MAAAQLPPNAWPAAQRLVMGLSGPQEGGRTDSYEVNKETVILSVIDLAIASILLIKLDDLETLTTTRRDSDGPGDGGSMPRAMRQTDSSIIIT</sequence>
<evidence type="ECO:0000313" key="3">
    <source>
        <dbReference type="Proteomes" id="UP000735302"/>
    </source>
</evidence>
<dbReference type="AlphaFoldDB" id="A0AAV4BPX3"/>
<gene>
    <name evidence="2" type="ORF">PoB_004802000</name>
</gene>
<protein>
    <submittedName>
        <fullName evidence="2">Uncharacterized protein</fullName>
    </submittedName>
</protein>
<accession>A0AAV4BPX3</accession>
<feature type="region of interest" description="Disordered" evidence="1">
    <location>
        <begin position="64"/>
        <end position="93"/>
    </location>
</feature>
<evidence type="ECO:0000256" key="1">
    <source>
        <dbReference type="SAM" id="MobiDB-lite"/>
    </source>
</evidence>
<proteinExistence type="predicted"/>
<reference evidence="2 3" key="1">
    <citation type="journal article" date="2021" name="Elife">
        <title>Chloroplast acquisition without the gene transfer in kleptoplastic sea slugs, Plakobranchus ocellatus.</title>
        <authorList>
            <person name="Maeda T."/>
            <person name="Takahashi S."/>
            <person name="Yoshida T."/>
            <person name="Shimamura S."/>
            <person name="Takaki Y."/>
            <person name="Nagai Y."/>
            <person name="Toyoda A."/>
            <person name="Suzuki Y."/>
            <person name="Arimoto A."/>
            <person name="Ishii H."/>
            <person name="Satoh N."/>
            <person name="Nishiyama T."/>
            <person name="Hasebe M."/>
            <person name="Maruyama T."/>
            <person name="Minagawa J."/>
            <person name="Obokata J."/>
            <person name="Shigenobu S."/>
        </authorList>
    </citation>
    <scope>NUCLEOTIDE SEQUENCE [LARGE SCALE GENOMIC DNA]</scope>
</reference>
<dbReference type="EMBL" id="BLXT01005260">
    <property type="protein sequence ID" value="GFO21515.1"/>
    <property type="molecule type" value="Genomic_DNA"/>
</dbReference>
<evidence type="ECO:0000313" key="2">
    <source>
        <dbReference type="EMBL" id="GFO21515.1"/>
    </source>
</evidence>